<sequence>MYPSLSAPLKSRKRLIVSTLRSKYPYFVVKRVVDVVFSVFLLLLVYSWLMPLLAILITLDSRGPLFFRQQRIGFLGKPFICIKFRTMYVNLAADLQQATVADPRVTRVGRFLRRTGLDELPQLFSVLRGDMSLIGPRPHMLRDIEAFSAVVRNYNFRHLVRPGITGIAQVKGYRGLSETIESIYRRYQWDEYYVCNINAGLDAKIFWGTVVLTVRCIFNRSVQQDAPVVLSSTEAPRAAMMPERSAATPL</sequence>
<evidence type="ECO:0000313" key="4">
    <source>
        <dbReference type="EMBL" id="TDX01958.1"/>
    </source>
</evidence>
<comment type="similarity">
    <text evidence="1">Belongs to the bacterial sugar transferase family.</text>
</comment>
<keyword evidence="4" id="KW-0808">Transferase</keyword>
<proteinExistence type="inferred from homology"/>
<dbReference type="Pfam" id="PF02397">
    <property type="entry name" value="Bac_transf"/>
    <property type="match status" value="1"/>
</dbReference>
<evidence type="ECO:0000259" key="3">
    <source>
        <dbReference type="Pfam" id="PF02397"/>
    </source>
</evidence>
<keyword evidence="2" id="KW-0472">Membrane</keyword>
<dbReference type="Proteomes" id="UP000294498">
    <property type="component" value="Unassembled WGS sequence"/>
</dbReference>
<dbReference type="AlphaFoldDB" id="A0A4R8DVK6"/>
<feature type="transmembrane region" description="Helical" evidence="2">
    <location>
        <begin position="35"/>
        <end position="59"/>
    </location>
</feature>
<reference evidence="4 5" key="1">
    <citation type="submission" date="2019-03" db="EMBL/GenBank/DDBJ databases">
        <title>Genomic Encyclopedia of Type Strains, Phase IV (KMG-IV): sequencing the most valuable type-strain genomes for metagenomic binning, comparative biology and taxonomic classification.</title>
        <authorList>
            <person name="Goeker M."/>
        </authorList>
    </citation>
    <scope>NUCLEOTIDE SEQUENCE [LARGE SCALE GENOMIC DNA]</scope>
    <source>
        <strain evidence="4 5">DSM 100059</strain>
    </source>
</reference>
<evidence type="ECO:0000256" key="2">
    <source>
        <dbReference type="SAM" id="Phobius"/>
    </source>
</evidence>
<gene>
    <name evidence="4" type="ORF">EDB95_3005</name>
</gene>
<dbReference type="InterPro" id="IPR003362">
    <property type="entry name" value="Bact_transf"/>
</dbReference>
<dbReference type="PANTHER" id="PTHR30576">
    <property type="entry name" value="COLANIC BIOSYNTHESIS UDP-GLUCOSE LIPID CARRIER TRANSFERASE"/>
    <property type="match status" value="1"/>
</dbReference>
<organism evidence="4 5">
    <name type="scientific">Dinghuibacter silviterrae</name>
    <dbReference type="NCBI Taxonomy" id="1539049"/>
    <lineage>
        <taxon>Bacteria</taxon>
        <taxon>Pseudomonadati</taxon>
        <taxon>Bacteroidota</taxon>
        <taxon>Chitinophagia</taxon>
        <taxon>Chitinophagales</taxon>
        <taxon>Chitinophagaceae</taxon>
        <taxon>Dinghuibacter</taxon>
    </lineage>
</organism>
<dbReference type="OrthoDB" id="9808602at2"/>
<accession>A0A4R8DVK6</accession>
<dbReference type="PANTHER" id="PTHR30576:SF0">
    <property type="entry name" value="UNDECAPRENYL-PHOSPHATE N-ACETYLGALACTOSAMINYL 1-PHOSPHATE TRANSFERASE-RELATED"/>
    <property type="match status" value="1"/>
</dbReference>
<keyword evidence="5" id="KW-1185">Reference proteome</keyword>
<keyword evidence="2" id="KW-0812">Transmembrane</keyword>
<dbReference type="EMBL" id="SODV01000001">
    <property type="protein sequence ID" value="TDX01958.1"/>
    <property type="molecule type" value="Genomic_DNA"/>
</dbReference>
<dbReference type="GO" id="GO:0016780">
    <property type="term" value="F:phosphotransferase activity, for other substituted phosphate groups"/>
    <property type="evidence" value="ECO:0007669"/>
    <property type="project" value="TreeGrafter"/>
</dbReference>
<feature type="domain" description="Bacterial sugar transferase" evidence="3">
    <location>
        <begin position="30"/>
        <end position="213"/>
    </location>
</feature>
<dbReference type="RefSeq" id="WP_133994593.1">
    <property type="nucleotide sequence ID" value="NZ_SODV01000001.1"/>
</dbReference>
<protein>
    <submittedName>
        <fullName evidence="4">Putative colanic acid biosynthesis UDP-glucose lipid carrier transferase</fullName>
    </submittedName>
</protein>
<evidence type="ECO:0000256" key="1">
    <source>
        <dbReference type="ARBA" id="ARBA00006464"/>
    </source>
</evidence>
<evidence type="ECO:0000313" key="5">
    <source>
        <dbReference type="Proteomes" id="UP000294498"/>
    </source>
</evidence>
<keyword evidence="2" id="KW-1133">Transmembrane helix</keyword>
<name>A0A4R8DVK6_9BACT</name>
<comment type="caution">
    <text evidence="4">The sequence shown here is derived from an EMBL/GenBank/DDBJ whole genome shotgun (WGS) entry which is preliminary data.</text>
</comment>